<dbReference type="EC" id="3.1.26.4" evidence="6 14"/>
<dbReference type="InterPro" id="IPR012337">
    <property type="entry name" value="RNaseH-like_sf"/>
</dbReference>
<evidence type="ECO:0000256" key="9">
    <source>
        <dbReference type="ARBA" id="ARBA00022722"/>
    </source>
</evidence>
<dbReference type="GO" id="GO:0006298">
    <property type="term" value="P:mismatch repair"/>
    <property type="evidence" value="ECO:0007669"/>
    <property type="project" value="TreeGrafter"/>
</dbReference>
<dbReference type="OrthoDB" id="9803420at2"/>
<dbReference type="GO" id="GO:0043137">
    <property type="term" value="P:DNA replication, removal of RNA primer"/>
    <property type="evidence" value="ECO:0007669"/>
    <property type="project" value="TreeGrafter"/>
</dbReference>
<name>C0QKT8_DESAH</name>
<evidence type="ECO:0000256" key="8">
    <source>
        <dbReference type="ARBA" id="ARBA00022490"/>
    </source>
</evidence>
<evidence type="ECO:0000256" key="6">
    <source>
        <dbReference type="ARBA" id="ARBA00012180"/>
    </source>
</evidence>
<dbReference type="SUPFAM" id="SSF53098">
    <property type="entry name" value="Ribonuclease H-like"/>
    <property type="match status" value="1"/>
</dbReference>
<dbReference type="NCBIfam" id="NF000594">
    <property type="entry name" value="PRK00015.1-1"/>
    <property type="match status" value="1"/>
</dbReference>
<keyword evidence="12 14" id="KW-0378">Hydrolase</keyword>
<comment type="similarity">
    <text evidence="5 14 16">Belongs to the RNase HII family.</text>
</comment>
<evidence type="ECO:0000313" key="19">
    <source>
        <dbReference type="Proteomes" id="UP000000442"/>
    </source>
</evidence>
<evidence type="ECO:0000256" key="16">
    <source>
        <dbReference type="RuleBase" id="RU003515"/>
    </source>
</evidence>
<dbReference type="CDD" id="cd07182">
    <property type="entry name" value="RNase_HII_bacteria_HII_like"/>
    <property type="match status" value="1"/>
</dbReference>
<protein>
    <recommendedName>
        <fullName evidence="7 14">Ribonuclease HII</fullName>
        <shortName evidence="14">RNase HII</shortName>
        <ecNumber evidence="6 14">3.1.26.4</ecNumber>
    </recommendedName>
</protein>
<feature type="binding site" evidence="14 15">
    <location>
        <position position="21"/>
    </location>
    <ligand>
        <name>a divalent metal cation</name>
        <dbReference type="ChEBI" id="CHEBI:60240"/>
    </ligand>
</feature>
<dbReference type="STRING" id="177437.HRM2_30950"/>
<dbReference type="GO" id="GO:0003723">
    <property type="term" value="F:RNA binding"/>
    <property type="evidence" value="ECO:0007669"/>
    <property type="project" value="UniProtKB-UniRule"/>
</dbReference>
<evidence type="ECO:0000256" key="11">
    <source>
        <dbReference type="ARBA" id="ARBA00022759"/>
    </source>
</evidence>
<dbReference type="EMBL" id="CP001087">
    <property type="protein sequence ID" value="ACN16178.1"/>
    <property type="molecule type" value="Genomic_DNA"/>
</dbReference>
<evidence type="ECO:0000256" key="1">
    <source>
        <dbReference type="ARBA" id="ARBA00000077"/>
    </source>
</evidence>
<comment type="cofactor">
    <cofactor evidence="14 15">
        <name>Mn(2+)</name>
        <dbReference type="ChEBI" id="CHEBI:29035"/>
    </cofactor>
    <cofactor evidence="14 15">
        <name>Mg(2+)</name>
        <dbReference type="ChEBI" id="CHEBI:18420"/>
    </cofactor>
    <text evidence="14 15">Manganese or magnesium. Binds 1 divalent metal ion per monomer in the absence of substrate. May bind a second metal ion after substrate binding.</text>
</comment>
<comment type="function">
    <text evidence="3 14 16">Endonuclease that specifically degrades the RNA of RNA-DNA hybrids.</text>
</comment>
<dbReference type="InterPro" id="IPR001352">
    <property type="entry name" value="RNase_HII/HIII"/>
</dbReference>
<dbReference type="GO" id="GO:0005737">
    <property type="term" value="C:cytoplasm"/>
    <property type="evidence" value="ECO:0007669"/>
    <property type="project" value="UniProtKB-SubCell"/>
</dbReference>
<dbReference type="KEGG" id="dat:HRM2_30950"/>
<evidence type="ECO:0000256" key="12">
    <source>
        <dbReference type="ARBA" id="ARBA00022801"/>
    </source>
</evidence>
<comment type="catalytic activity">
    <reaction evidence="1 14 15 16">
        <text>Endonucleolytic cleavage to 5'-phosphomonoester.</text>
        <dbReference type="EC" id="3.1.26.4"/>
    </reaction>
</comment>
<evidence type="ECO:0000256" key="4">
    <source>
        <dbReference type="ARBA" id="ARBA00004496"/>
    </source>
</evidence>
<dbReference type="Pfam" id="PF01351">
    <property type="entry name" value="RNase_HII"/>
    <property type="match status" value="1"/>
</dbReference>
<proteinExistence type="inferred from homology"/>
<dbReference type="HOGENOM" id="CLU_036532_3_2_7"/>
<keyword evidence="9 14" id="KW-0540">Nuclease</keyword>
<evidence type="ECO:0000259" key="17">
    <source>
        <dbReference type="PROSITE" id="PS51975"/>
    </source>
</evidence>
<feature type="binding site" evidence="14 15">
    <location>
        <position position="112"/>
    </location>
    <ligand>
        <name>a divalent metal cation</name>
        <dbReference type="ChEBI" id="CHEBI:60240"/>
    </ligand>
</feature>
<evidence type="ECO:0000256" key="13">
    <source>
        <dbReference type="ARBA" id="ARBA00023211"/>
    </source>
</evidence>
<evidence type="ECO:0000256" key="3">
    <source>
        <dbReference type="ARBA" id="ARBA00004065"/>
    </source>
</evidence>
<comment type="subcellular location">
    <subcellularLocation>
        <location evidence="4 14">Cytoplasm</location>
    </subcellularLocation>
</comment>
<evidence type="ECO:0000256" key="5">
    <source>
        <dbReference type="ARBA" id="ARBA00007383"/>
    </source>
</evidence>
<dbReference type="NCBIfam" id="NF000595">
    <property type="entry name" value="PRK00015.1-3"/>
    <property type="match status" value="1"/>
</dbReference>
<feature type="binding site" evidence="14 15">
    <location>
        <position position="20"/>
    </location>
    <ligand>
        <name>a divalent metal cation</name>
        <dbReference type="ChEBI" id="CHEBI:60240"/>
    </ligand>
</feature>
<dbReference type="HAMAP" id="MF_00052_B">
    <property type="entry name" value="RNase_HII_B"/>
    <property type="match status" value="1"/>
</dbReference>
<dbReference type="PROSITE" id="PS51975">
    <property type="entry name" value="RNASE_H_2"/>
    <property type="match status" value="1"/>
</dbReference>
<dbReference type="InterPro" id="IPR024567">
    <property type="entry name" value="RNase_HII/HIII_dom"/>
</dbReference>
<feature type="domain" description="RNase H type-2" evidence="17">
    <location>
        <begin position="14"/>
        <end position="197"/>
    </location>
</feature>
<dbReference type="Proteomes" id="UP000000442">
    <property type="component" value="Chromosome"/>
</dbReference>
<organism evidence="18 19">
    <name type="scientific">Desulforapulum autotrophicum (strain ATCC 43914 / DSM 3382 / VKM B-1955 / HRM2)</name>
    <name type="common">Desulfobacterium autotrophicum</name>
    <dbReference type="NCBI Taxonomy" id="177437"/>
    <lineage>
        <taxon>Bacteria</taxon>
        <taxon>Pseudomonadati</taxon>
        <taxon>Thermodesulfobacteriota</taxon>
        <taxon>Desulfobacteria</taxon>
        <taxon>Desulfobacterales</taxon>
        <taxon>Desulfobacteraceae</taxon>
        <taxon>Desulforapulum</taxon>
    </lineage>
</organism>
<evidence type="ECO:0000256" key="15">
    <source>
        <dbReference type="PROSITE-ProRule" id="PRU01319"/>
    </source>
</evidence>
<accession>C0QKT8</accession>
<evidence type="ECO:0000256" key="7">
    <source>
        <dbReference type="ARBA" id="ARBA00019179"/>
    </source>
</evidence>
<dbReference type="Gene3D" id="3.30.420.10">
    <property type="entry name" value="Ribonuclease H-like superfamily/Ribonuclease H"/>
    <property type="match status" value="1"/>
</dbReference>
<dbReference type="PANTHER" id="PTHR10954">
    <property type="entry name" value="RIBONUCLEASE H2 SUBUNIT A"/>
    <property type="match status" value="1"/>
</dbReference>
<dbReference type="GO" id="GO:0032299">
    <property type="term" value="C:ribonuclease H2 complex"/>
    <property type="evidence" value="ECO:0007669"/>
    <property type="project" value="TreeGrafter"/>
</dbReference>
<keyword evidence="10 14" id="KW-0479">Metal-binding</keyword>
<dbReference type="InterPro" id="IPR022898">
    <property type="entry name" value="RNase_HII"/>
</dbReference>
<gene>
    <name evidence="14 18" type="primary">rnhB</name>
    <name evidence="18" type="ordered locus">HRM2_30950</name>
</gene>
<keyword evidence="8 14" id="KW-0963">Cytoplasm</keyword>
<comment type="cofactor">
    <cofactor evidence="2">
        <name>Mg(2+)</name>
        <dbReference type="ChEBI" id="CHEBI:18420"/>
    </cofactor>
</comment>
<keyword evidence="19" id="KW-1185">Reference proteome</keyword>
<dbReference type="FunFam" id="3.30.420.10:FF:000006">
    <property type="entry name" value="Ribonuclease HII"/>
    <property type="match status" value="1"/>
</dbReference>
<evidence type="ECO:0000256" key="14">
    <source>
        <dbReference type="HAMAP-Rule" id="MF_00052"/>
    </source>
</evidence>
<keyword evidence="13 14" id="KW-0464">Manganese</keyword>
<dbReference type="PANTHER" id="PTHR10954:SF18">
    <property type="entry name" value="RIBONUCLEASE HII"/>
    <property type="match status" value="1"/>
</dbReference>
<dbReference type="GO" id="GO:0030145">
    <property type="term" value="F:manganese ion binding"/>
    <property type="evidence" value="ECO:0007669"/>
    <property type="project" value="UniProtKB-UniRule"/>
</dbReference>
<evidence type="ECO:0000313" key="18">
    <source>
        <dbReference type="EMBL" id="ACN16178.1"/>
    </source>
</evidence>
<dbReference type="RefSeq" id="WP_015904940.1">
    <property type="nucleotide sequence ID" value="NC_012108.1"/>
</dbReference>
<dbReference type="GO" id="GO:0004523">
    <property type="term" value="F:RNA-DNA hybrid ribonuclease activity"/>
    <property type="evidence" value="ECO:0007669"/>
    <property type="project" value="UniProtKB-UniRule"/>
</dbReference>
<sequence length="197" mass="21427">MWTFEHRAQAAGYNCIAGVDEAGRGPLAGPVVSAAVVLDDGFPDHGIMDSKKLSPKKRELLYDVIMDKALGVCVGIASHHEIDRINILRASLLSMRRAVNGLPLKPDYLLIDGTFFIDSSIQQQVIVKGDALSVSIAAASIVAKVTRDRIMVDMDQLYPGYGFARHKGYPTKAHKQALVELGPSPVHRYSFKGVCLP</sequence>
<evidence type="ECO:0000256" key="10">
    <source>
        <dbReference type="ARBA" id="ARBA00022723"/>
    </source>
</evidence>
<dbReference type="AlphaFoldDB" id="C0QKT8"/>
<evidence type="ECO:0000256" key="2">
    <source>
        <dbReference type="ARBA" id="ARBA00001946"/>
    </source>
</evidence>
<keyword evidence="11 14" id="KW-0255">Endonuclease</keyword>
<dbReference type="InterPro" id="IPR036397">
    <property type="entry name" value="RNaseH_sf"/>
</dbReference>
<dbReference type="eggNOG" id="COG0164">
    <property type="taxonomic scope" value="Bacteria"/>
</dbReference>
<reference evidence="18 19" key="1">
    <citation type="journal article" date="2009" name="Environ. Microbiol.">
        <title>Genome sequence of Desulfobacterium autotrophicum HRM2, a marine sulfate reducer oxidizing organic carbon completely to carbon dioxide.</title>
        <authorList>
            <person name="Strittmatter A.W."/>
            <person name="Liesegang H."/>
            <person name="Rabus R."/>
            <person name="Decker I."/>
            <person name="Amann J."/>
            <person name="Andres S."/>
            <person name="Henne A."/>
            <person name="Fricke W.F."/>
            <person name="Martinez-Arias R."/>
            <person name="Bartels D."/>
            <person name="Goesmann A."/>
            <person name="Krause L."/>
            <person name="Puehler A."/>
            <person name="Klenk H.P."/>
            <person name="Richter M."/>
            <person name="Schuler M."/>
            <person name="Gloeckner F.O."/>
            <person name="Meyerdierks A."/>
            <person name="Gottschalk G."/>
            <person name="Amann R."/>
        </authorList>
    </citation>
    <scope>NUCLEOTIDE SEQUENCE [LARGE SCALE GENOMIC DNA]</scope>
    <source>
        <strain evidence="19">ATCC 43914 / DSM 3382 / HRM2</strain>
    </source>
</reference>